<keyword evidence="1" id="KW-0812">Transmembrane</keyword>
<dbReference type="PANTHER" id="PTHR12277">
    <property type="entry name" value="ALPHA/BETA HYDROLASE DOMAIN-CONTAINING PROTEIN"/>
    <property type="match status" value="1"/>
</dbReference>
<dbReference type="Pfam" id="PF00326">
    <property type="entry name" value="Peptidase_S9"/>
    <property type="match status" value="1"/>
</dbReference>
<dbReference type="KEGG" id="bbae:FRD01_18240"/>
<accession>A0A5B8XU93</accession>
<dbReference type="AlphaFoldDB" id="A0A5B8XU93"/>
<dbReference type="SUPFAM" id="SSF53474">
    <property type="entry name" value="alpha/beta-Hydrolases"/>
    <property type="match status" value="1"/>
</dbReference>
<keyword evidence="1" id="KW-1133">Transmembrane helix</keyword>
<dbReference type="GO" id="GO:0008236">
    <property type="term" value="F:serine-type peptidase activity"/>
    <property type="evidence" value="ECO:0007669"/>
    <property type="project" value="InterPro"/>
</dbReference>
<evidence type="ECO:0000313" key="4">
    <source>
        <dbReference type="Proteomes" id="UP000321595"/>
    </source>
</evidence>
<protein>
    <submittedName>
        <fullName evidence="3">Alpha/beta hydrolase</fullName>
    </submittedName>
</protein>
<reference evidence="3 4" key="1">
    <citation type="submission" date="2019-08" db="EMBL/GenBank/DDBJ databases">
        <authorList>
            <person name="Liang Q."/>
        </authorList>
    </citation>
    <scope>NUCLEOTIDE SEQUENCE [LARGE SCALE GENOMIC DNA]</scope>
    <source>
        <strain evidence="3 4">V1718</strain>
    </source>
</reference>
<dbReference type="Proteomes" id="UP000321595">
    <property type="component" value="Chromosome"/>
</dbReference>
<feature type="domain" description="Peptidase S9 prolyl oligopeptidase catalytic" evidence="2">
    <location>
        <begin position="101"/>
        <end position="241"/>
    </location>
</feature>
<feature type="transmembrane region" description="Helical" evidence="1">
    <location>
        <begin position="12"/>
        <end position="34"/>
    </location>
</feature>
<proteinExistence type="predicted"/>
<dbReference type="Gene3D" id="3.40.50.1820">
    <property type="entry name" value="alpha/beta hydrolase"/>
    <property type="match status" value="1"/>
</dbReference>
<keyword evidence="1" id="KW-0472">Membrane</keyword>
<evidence type="ECO:0000313" key="3">
    <source>
        <dbReference type="EMBL" id="QED29145.1"/>
    </source>
</evidence>
<name>A0A5B8XU93_9DELT</name>
<evidence type="ECO:0000259" key="2">
    <source>
        <dbReference type="Pfam" id="PF00326"/>
    </source>
</evidence>
<dbReference type="GO" id="GO:0006508">
    <property type="term" value="P:proteolysis"/>
    <property type="evidence" value="ECO:0007669"/>
    <property type="project" value="InterPro"/>
</dbReference>
<dbReference type="RefSeq" id="WP_146962249.1">
    <property type="nucleotide sequence ID" value="NZ_CP042467.1"/>
</dbReference>
<sequence>MSGRNFQKHLRSLRRITLALFIVYLLYGLMITFFQRSMLFPRHYAQPLPNPGYGVAGIEKTYVESPQGKVEGWFLPGEGTGARPTVILAHGNGELIDYWPHEMEPYRKMGFNVLLPEYRGYGRSAGDPSQDAITEDFIKFYDWLVQREDVDKDRIVFHGRSLGGGAVGQLLLHRPAKAIILQSTFTSVSSFASQFFLPAFLVSDPFDTLSVVEEQKIPVLVMHGTHDSVVPFHHAQKLAAATGGRLISYDCDHNDFPPDSKVYWKDISDFLETID</sequence>
<dbReference type="InterPro" id="IPR001375">
    <property type="entry name" value="Peptidase_S9_cat"/>
</dbReference>
<gene>
    <name evidence="3" type="ORF">FRD01_18240</name>
</gene>
<keyword evidence="4" id="KW-1185">Reference proteome</keyword>
<dbReference type="PANTHER" id="PTHR12277:SF79">
    <property type="entry name" value="XAA-PRO DIPEPTIDYL-PEPTIDASE-RELATED"/>
    <property type="match status" value="1"/>
</dbReference>
<dbReference type="EMBL" id="CP042467">
    <property type="protein sequence ID" value="QED29145.1"/>
    <property type="molecule type" value="Genomic_DNA"/>
</dbReference>
<evidence type="ECO:0000256" key="1">
    <source>
        <dbReference type="SAM" id="Phobius"/>
    </source>
</evidence>
<organism evidence="3 4">
    <name type="scientific">Microvenator marinus</name>
    <dbReference type="NCBI Taxonomy" id="2600177"/>
    <lineage>
        <taxon>Bacteria</taxon>
        <taxon>Deltaproteobacteria</taxon>
        <taxon>Bradymonadales</taxon>
        <taxon>Microvenatoraceae</taxon>
        <taxon>Microvenator</taxon>
    </lineage>
</organism>
<keyword evidence="3" id="KW-0378">Hydrolase</keyword>
<dbReference type="OrthoDB" id="9777090at2"/>
<dbReference type="InterPro" id="IPR029058">
    <property type="entry name" value="AB_hydrolase_fold"/>
</dbReference>